<organism evidence="1 2">
    <name type="scientific">Araneus ventricosus</name>
    <name type="common">Orbweaver spider</name>
    <name type="synonym">Epeira ventricosa</name>
    <dbReference type="NCBI Taxonomy" id="182803"/>
    <lineage>
        <taxon>Eukaryota</taxon>
        <taxon>Metazoa</taxon>
        <taxon>Ecdysozoa</taxon>
        <taxon>Arthropoda</taxon>
        <taxon>Chelicerata</taxon>
        <taxon>Arachnida</taxon>
        <taxon>Araneae</taxon>
        <taxon>Araneomorphae</taxon>
        <taxon>Entelegynae</taxon>
        <taxon>Araneoidea</taxon>
        <taxon>Araneidae</taxon>
        <taxon>Araneus</taxon>
    </lineage>
</organism>
<sequence length="125" mass="13990">MCELFTAITRETTDALTSPRATSILQNYSNGVWLSKPRDALCFVLVNCGRWNFEQSRHSHGPWLGKSLGRARVNGFTDAVWSLPPPLMCELFIAITREATDALTSPRATSISSHFELQAFTPHYC</sequence>
<evidence type="ECO:0000313" key="1">
    <source>
        <dbReference type="EMBL" id="GBN29675.1"/>
    </source>
</evidence>
<accession>A0A4Y2MRC6</accession>
<keyword evidence="2" id="KW-1185">Reference proteome</keyword>
<protein>
    <submittedName>
        <fullName evidence="1">Uncharacterized protein</fullName>
    </submittedName>
</protein>
<dbReference type="Proteomes" id="UP000499080">
    <property type="component" value="Unassembled WGS sequence"/>
</dbReference>
<comment type="caution">
    <text evidence="1">The sequence shown here is derived from an EMBL/GenBank/DDBJ whole genome shotgun (WGS) entry which is preliminary data.</text>
</comment>
<evidence type="ECO:0000313" key="2">
    <source>
        <dbReference type="Proteomes" id="UP000499080"/>
    </source>
</evidence>
<dbReference type="AlphaFoldDB" id="A0A4Y2MRC6"/>
<name>A0A4Y2MRC6_ARAVE</name>
<proteinExistence type="predicted"/>
<dbReference type="EMBL" id="BGPR01007807">
    <property type="protein sequence ID" value="GBN29675.1"/>
    <property type="molecule type" value="Genomic_DNA"/>
</dbReference>
<gene>
    <name evidence="1" type="ORF">AVEN_221091_1</name>
</gene>
<reference evidence="1 2" key="1">
    <citation type="journal article" date="2019" name="Sci. Rep.">
        <title>Orb-weaving spider Araneus ventricosus genome elucidates the spidroin gene catalogue.</title>
        <authorList>
            <person name="Kono N."/>
            <person name="Nakamura H."/>
            <person name="Ohtoshi R."/>
            <person name="Moran D.A.P."/>
            <person name="Shinohara A."/>
            <person name="Yoshida Y."/>
            <person name="Fujiwara M."/>
            <person name="Mori M."/>
            <person name="Tomita M."/>
            <person name="Arakawa K."/>
        </authorList>
    </citation>
    <scope>NUCLEOTIDE SEQUENCE [LARGE SCALE GENOMIC DNA]</scope>
</reference>